<evidence type="ECO:0000313" key="2">
    <source>
        <dbReference type="EMBL" id="MBW3366692.1"/>
    </source>
</evidence>
<evidence type="ECO:0000256" key="1">
    <source>
        <dbReference type="SAM" id="SignalP"/>
    </source>
</evidence>
<feature type="signal peptide" evidence="1">
    <location>
        <begin position="1"/>
        <end position="26"/>
    </location>
</feature>
<dbReference type="EMBL" id="JAHWXQ010000006">
    <property type="protein sequence ID" value="MBW3366692.1"/>
    <property type="molecule type" value="Genomic_DNA"/>
</dbReference>
<feature type="chain" id="PRO_5047527530" evidence="1">
    <location>
        <begin position="27"/>
        <end position="334"/>
    </location>
</feature>
<protein>
    <submittedName>
        <fullName evidence="2">T9SS type A sorting domain-containing protein</fullName>
    </submittedName>
</protein>
<dbReference type="Gene3D" id="2.60.40.10">
    <property type="entry name" value="Immunoglobulins"/>
    <property type="match status" value="1"/>
</dbReference>
<evidence type="ECO:0000313" key="3">
    <source>
        <dbReference type="Proteomes" id="UP000774935"/>
    </source>
</evidence>
<name>A0ABS6XFK7_9BACT</name>
<keyword evidence="1" id="KW-0732">Signal</keyword>
<dbReference type="InterPro" id="IPR026444">
    <property type="entry name" value="Secre_tail"/>
</dbReference>
<accession>A0ABS6XFK7</accession>
<sequence>MKKKFTLPIILSCLLFCALTPDSVFAQTDQVDPQDCFYISEDECYAIGYVSVTQRPKQPGGPQNDQLDVELFFQDICETITEITISQVQGPLITIPDDQITSTLNTVVFQVNVNSFKDGILRVTIESGENKKIVVPIHFDESLNCGIITPLPVELTSFKGKVTESGINLEWETASEINNSHFDVERSRNGKTYETIAIVKGRGTTSVASNYSFTDKLPQKGLNYYRLKQVDFDNTTSYSNTIAVTWDASETIEIALVPNPCLNGDCNIAISNAANLETLVQLKDMTGRVVYSKTVKSDRHLLELPMADLKQYKGLFFLTAATGKQVVHQRILLE</sequence>
<dbReference type="NCBIfam" id="TIGR04183">
    <property type="entry name" value="Por_Secre_tail"/>
    <property type="match status" value="1"/>
</dbReference>
<dbReference type="InterPro" id="IPR013783">
    <property type="entry name" value="Ig-like_fold"/>
</dbReference>
<dbReference type="Proteomes" id="UP000774935">
    <property type="component" value="Unassembled WGS sequence"/>
</dbReference>
<dbReference type="RefSeq" id="WP_199111440.1">
    <property type="nucleotide sequence ID" value="NZ_JAHWXQ010000006.1"/>
</dbReference>
<keyword evidence="3" id="KW-1185">Reference proteome</keyword>
<proteinExistence type="predicted"/>
<comment type="caution">
    <text evidence="2">The sequence shown here is derived from an EMBL/GenBank/DDBJ whole genome shotgun (WGS) entry which is preliminary data.</text>
</comment>
<reference evidence="2 3" key="1">
    <citation type="submission" date="2021-07" db="EMBL/GenBank/DDBJ databases">
        <authorList>
            <person name="Kim M.K."/>
        </authorList>
    </citation>
    <scope>NUCLEOTIDE SEQUENCE [LARGE SCALE GENOMIC DNA]</scope>
    <source>
        <strain evidence="2 3">HLY7-15</strain>
    </source>
</reference>
<gene>
    <name evidence="2" type="ORF">KYK27_16655</name>
</gene>
<organism evidence="2 3">
    <name type="scientific">Pontibacter populi</name>
    <dbReference type="NCBI Taxonomy" id="890055"/>
    <lineage>
        <taxon>Bacteria</taxon>
        <taxon>Pseudomonadati</taxon>
        <taxon>Bacteroidota</taxon>
        <taxon>Cytophagia</taxon>
        <taxon>Cytophagales</taxon>
        <taxon>Hymenobacteraceae</taxon>
        <taxon>Pontibacter</taxon>
    </lineage>
</organism>